<dbReference type="EMBL" id="CP094534">
    <property type="protein sequence ID" value="UOE35061.1"/>
    <property type="molecule type" value="Genomic_DNA"/>
</dbReference>
<feature type="signal peptide" evidence="1">
    <location>
        <begin position="1"/>
        <end position="21"/>
    </location>
</feature>
<name>A0ABY4B7A8_9BACT</name>
<accession>A0ABY4B7A8</accession>
<sequence>MKFLFLLGLSCPLAVAAQATAAAPADTARYYRHHLGLTASPVLEGFFRNNRSLPVGLLYKRQAAPHRAWRVGAVFSQTYTQRYDPQPKTNNAYSTLRYSIETYAGVEALKPLAKHWVAFAGVDAGVGYNHYRYDQEEQRPGSINGVSVVLADKSRTYDNTKQVFVRPLLGIRYHLLPYLYTSAETTLNISYGLRVAEVNGATSRTDTGEEIERGSGSYKERFAQVYLLPISRIGIHFLFN</sequence>
<keyword evidence="3" id="KW-1185">Reference proteome</keyword>
<organism evidence="2 3">
    <name type="scientific">Hymenobacter monticola</name>
    <dbReference type="NCBI Taxonomy" id="1705399"/>
    <lineage>
        <taxon>Bacteria</taxon>
        <taxon>Pseudomonadati</taxon>
        <taxon>Bacteroidota</taxon>
        <taxon>Cytophagia</taxon>
        <taxon>Cytophagales</taxon>
        <taxon>Hymenobacteraceae</taxon>
        <taxon>Hymenobacter</taxon>
    </lineage>
</organism>
<keyword evidence="1" id="KW-0732">Signal</keyword>
<gene>
    <name evidence="2" type="ORF">MTP16_05270</name>
</gene>
<evidence type="ECO:0000313" key="2">
    <source>
        <dbReference type="EMBL" id="UOE35061.1"/>
    </source>
</evidence>
<evidence type="ECO:0000313" key="3">
    <source>
        <dbReference type="Proteomes" id="UP000831390"/>
    </source>
</evidence>
<dbReference type="RefSeq" id="WP_243516524.1">
    <property type="nucleotide sequence ID" value="NZ_CP094534.1"/>
</dbReference>
<dbReference type="Proteomes" id="UP000831390">
    <property type="component" value="Chromosome"/>
</dbReference>
<reference evidence="2 3" key="1">
    <citation type="submission" date="2022-03" db="EMBL/GenBank/DDBJ databases">
        <title>Hymenobactersp. isolated from the air.</title>
        <authorList>
            <person name="Won M."/>
            <person name="Kwon S.-W."/>
        </authorList>
    </citation>
    <scope>NUCLEOTIDE SEQUENCE [LARGE SCALE GENOMIC DNA]</scope>
    <source>
        <strain evidence="2 3">KACC 22596</strain>
    </source>
</reference>
<proteinExistence type="predicted"/>
<feature type="chain" id="PRO_5045267496" description="Outer membrane protein beta-barrel domain-containing protein" evidence="1">
    <location>
        <begin position="22"/>
        <end position="240"/>
    </location>
</feature>
<evidence type="ECO:0000256" key="1">
    <source>
        <dbReference type="SAM" id="SignalP"/>
    </source>
</evidence>
<evidence type="ECO:0008006" key="4">
    <source>
        <dbReference type="Google" id="ProtNLM"/>
    </source>
</evidence>
<protein>
    <recommendedName>
        <fullName evidence="4">Outer membrane protein beta-barrel domain-containing protein</fullName>
    </recommendedName>
</protein>